<feature type="region of interest" description="Disordered" evidence="1">
    <location>
        <begin position="1"/>
        <end position="94"/>
    </location>
</feature>
<dbReference type="EMBL" id="VJZA01000018">
    <property type="protein sequence ID" value="TVT22427.1"/>
    <property type="molecule type" value="Genomic_DNA"/>
</dbReference>
<feature type="region of interest" description="Disordered" evidence="1">
    <location>
        <begin position="108"/>
        <end position="132"/>
    </location>
</feature>
<dbReference type="Gene3D" id="3.40.190.10">
    <property type="entry name" value="Periplasmic binding protein-like II"/>
    <property type="match status" value="2"/>
</dbReference>
<feature type="compositionally biased region" description="Low complexity" evidence="1">
    <location>
        <begin position="119"/>
        <end position="129"/>
    </location>
</feature>
<comment type="caution">
    <text evidence="3">The sequence shown here is derived from an EMBL/GenBank/DDBJ whole genome shotgun (WGS) entry which is preliminary data.</text>
</comment>
<feature type="compositionally biased region" description="Low complexity" evidence="1">
    <location>
        <begin position="54"/>
        <end position="64"/>
    </location>
</feature>
<feature type="compositionally biased region" description="Low complexity" evidence="1">
    <location>
        <begin position="1"/>
        <end position="17"/>
    </location>
</feature>
<dbReference type="OrthoDB" id="8892982at2"/>
<proteinExistence type="predicted"/>
<evidence type="ECO:0000259" key="2">
    <source>
        <dbReference type="Pfam" id="PF09084"/>
    </source>
</evidence>
<organism evidence="3 4">
    <name type="scientific">Amycolatopsis acidiphila</name>
    <dbReference type="NCBI Taxonomy" id="715473"/>
    <lineage>
        <taxon>Bacteria</taxon>
        <taxon>Bacillati</taxon>
        <taxon>Actinomycetota</taxon>
        <taxon>Actinomycetes</taxon>
        <taxon>Pseudonocardiales</taxon>
        <taxon>Pseudonocardiaceae</taxon>
        <taxon>Amycolatopsis</taxon>
    </lineage>
</organism>
<dbReference type="Proteomes" id="UP000318578">
    <property type="component" value="Unassembled WGS sequence"/>
</dbReference>
<gene>
    <name evidence="3" type="ORF">FNH06_13645</name>
</gene>
<protein>
    <recommendedName>
        <fullName evidence="2">SsuA/THI5-like domain-containing protein</fullName>
    </recommendedName>
</protein>
<name>A0A558ADT8_9PSEU</name>
<evidence type="ECO:0000256" key="1">
    <source>
        <dbReference type="SAM" id="MobiDB-lite"/>
    </source>
</evidence>
<dbReference type="InterPro" id="IPR015168">
    <property type="entry name" value="SsuA/THI5"/>
</dbReference>
<dbReference type="PANTHER" id="PTHR30024:SF42">
    <property type="entry name" value="ALIPHATIC SULFONATES-BINDING PROTEIN-RELATED"/>
    <property type="match status" value="1"/>
</dbReference>
<dbReference type="AlphaFoldDB" id="A0A558ADT8"/>
<evidence type="ECO:0000313" key="4">
    <source>
        <dbReference type="Proteomes" id="UP000318578"/>
    </source>
</evidence>
<dbReference type="Pfam" id="PF09084">
    <property type="entry name" value="NMT1"/>
    <property type="match status" value="1"/>
</dbReference>
<accession>A0A558ADT8</accession>
<dbReference type="PANTHER" id="PTHR30024">
    <property type="entry name" value="ALIPHATIC SULFONATES-BINDING PROTEIN-RELATED"/>
    <property type="match status" value="1"/>
</dbReference>
<evidence type="ECO:0000313" key="3">
    <source>
        <dbReference type="EMBL" id="TVT22427.1"/>
    </source>
</evidence>
<feature type="domain" description="SsuA/THI5-like" evidence="2">
    <location>
        <begin position="185"/>
        <end position="395"/>
    </location>
</feature>
<keyword evidence="4" id="KW-1185">Reference proteome</keyword>
<reference evidence="3 4" key="1">
    <citation type="submission" date="2019-07" db="EMBL/GenBank/DDBJ databases">
        <title>New species of Amycolatopsis and Streptomyces.</title>
        <authorList>
            <person name="Duangmal K."/>
            <person name="Teo W.F.A."/>
            <person name="Lipun K."/>
        </authorList>
    </citation>
    <scope>NUCLEOTIDE SEQUENCE [LARGE SCALE GENOMIC DNA]</scope>
    <source>
        <strain evidence="3 4">JCM 30562</strain>
    </source>
</reference>
<dbReference type="SUPFAM" id="SSF53850">
    <property type="entry name" value="Periplasmic binding protein-like II"/>
    <property type="match status" value="1"/>
</dbReference>
<sequence>MPSPTAASTSSARRPGPSCRPRAYRTGPDEPVALYTEGHLDADARQHRGRDRASGAAGRIAPQRPVRRRRPADDPAVDPGTEREDRHARPAPPARGMVVHPARLLRRSMTGSRPYPVQRALSPSSPSRGLGRRARRLLRGASASLACCALVGVSAACSGQSAAATIPPNETTHVRVAALSTADDVPLYIAQQRGLFAAQGLQVTIDTVAQSNLAIPELNQQKVDIQAGGNYGTYFQAADSHQVDLRIVAEGGLSAPGQTAVVVPPGSPIDTPGKLANATIAINNPAPNIQSVTLDRVLRSMNIDPGNVHYVGMPFSAALSALRDHTIDAAWFPEPFVTQAEQQGAKPILSPCSGPTADFPLDGYYSTADFARRNPHTVAAFRRAIQQASGLAADHQLVVDTLSRYAGIDPSIASLITLPGYPTTLQPRRLQRLLDLMYDSGAIHSALQATSLIAETPTT</sequence>